<evidence type="ECO:0000256" key="4">
    <source>
        <dbReference type="ARBA" id="ARBA00023136"/>
    </source>
</evidence>
<evidence type="ECO:0000259" key="6">
    <source>
        <dbReference type="Pfam" id="PF01103"/>
    </source>
</evidence>
<keyword evidence="9" id="KW-1185">Reference proteome</keyword>
<reference evidence="9" key="1">
    <citation type="journal article" date="2019" name="Int. J. Syst. Evol. Microbiol.">
        <title>The Global Catalogue of Microorganisms (GCM) 10K type strain sequencing project: providing services to taxonomists for standard genome sequencing and annotation.</title>
        <authorList>
            <consortium name="The Broad Institute Genomics Platform"/>
            <consortium name="The Broad Institute Genome Sequencing Center for Infectious Disease"/>
            <person name="Wu L."/>
            <person name="Ma J."/>
        </authorList>
    </citation>
    <scope>NUCLEOTIDE SEQUENCE [LARGE SCALE GENOMIC DNA]</scope>
    <source>
        <strain evidence="9">CGMCC 4.1782</strain>
    </source>
</reference>
<dbReference type="Proteomes" id="UP001597374">
    <property type="component" value="Unassembled WGS sequence"/>
</dbReference>
<organism evidence="8 9">
    <name type="scientific">Pontibacter ruber</name>
    <dbReference type="NCBI Taxonomy" id="1343895"/>
    <lineage>
        <taxon>Bacteria</taxon>
        <taxon>Pseudomonadati</taxon>
        <taxon>Bacteroidota</taxon>
        <taxon>Cytophagia</taxon>
        <taxon>Cytophagales</taxon>
        <taxon>Hymenobacteraceae</taxon>
        <taxon>Pontibacter</taxon>
    </lineage>
</organism>
<gene>
    <name evidence="8" type="ORF">ACFSKP_01005</name>
</gene>
<evidence type="ECO:0000259" key="7">
    <source>
        <dbReference type="Pfam" id="PF07244"/>
    </source>
</evidence>
<evidence type="ECO:0000256" key="3">
    <source>
        <dbReference type="ARBA" id="ARBA00022729"/>
    </source>
</evidence>
<dbReference type="PANTHER" id="PTHR12815">
    <property type="entry name" value="SORTING AND ASSEMBLY MACHINERY SAMM50 PROTEIN FAMILY MEMBER"/>
    <property type="match status" value="1"/>
</dbReference>
<dbReference type="Pfam" id="PF01103">
    <property type="entry name" value="Omp85"/>
    <property type="match status" value="1"/>
</dbReference>
<name>A0ABW5CR00_9BACT</name>
<dbReference type="InterPro" id="IPR039910">
    <property type="entry name" value="D15-like"/>
</dbReference>
<evidence type="ECO:0000256" key="2">
    <source>
        <dbReference type="ARBA" id="ARBA00022692"/>
    </source>
</evidence>
<dbReference type="PANTHER" id="PTHR12815:SF47">
    <property type="entry name" value="TRANSLOCATION AND ASSEMBLY MODULE SUBUNIT TAMA"/>
    <property type="match status" value="1"/>
</dbReference>
<accession>A0ABW5CR00</accession>
<dbReference type="EMBL" id="JBHUIM010000001">
    <property type="protein sequence ID" value="MFD2244812.1"/>
    <property type="molecule type" value="Genomic_DNA"/>
</dbReference>
<keyword evidence="4" id="KW-0472">Membrane</keyword>
<feature type="domain" description="POTRA" evidence="7">
    <location>
        <begin position="118"/>
        <end position="167"/>
    </location>
</feature>
<proteinExistence type="predicted"/>
<keyword evidence="2" id="KW-0812">Transmembrane</keyword>
<dbReference type="InterPro" id="IPR000184">
    <property type="entry name" value="Bac_surfAg_D15"/>
</dbReference>
<dbReference type="InterPro" id="IPR010827">
    <property type="entry name" value="BamA/TamA_POTRA"/>
</dbReference>
<dbReference type="Pfam" id="PF07244">
    <property type="entry name" value="POTRA"/>
    <property type="match status" value="1"/>
</dbReference>
<evidence type="ECO:0000256" key="1">
    <source>
        <dbReference type="ARBA" id="ARBA00004370"/>
    </source>
</evidence>
<sequence length="793" mass="91592">MPTKNLGEDEQLLVSIKPEGLKSIDPIAIQGLYQQEPNRLLFGSTPYLALYNFGKKFYNPEKIDQRMQRLQAKRDEKIKNATTEPAKIARIRDRFNNRLERLQKKKEKGNFVMQLGEPPAIYDSTLMERTMDQIDIYLNSKGYFKHTAEYEKQEKGKRVYITLNITENEPYRYTILDYGIRDEAVLDVVKRASVRSLLKPGDIYDEQVLSEERDRLYNVLRNNGYYDFARAYLEFEPDTSFGGNTVRLRTIVQNPENDSLHRVYTIKNVYFKTDADRFGIPRDTIVYNGVKYVAYDHKYSTKILDKKVDILPSQPYSQLRTSTTQRKLADLDVFQFNNVLYNKVNNPIDSTGNYQLNAFVNAVPSKRYQETTEFGLTYTERRPGPFSSIRLRIRNIFGGAENLDLGLRGSVEGQVNLADVNQTTMIREIGGDIALSFPVILAPFTNKKLLTDYSPRTRIYTGYTDERRQEYERRLYELSLNYIWQKSSRPLQPPTLQYIFSPVNLDISRVKETEFSPEFFNSLIELSRGDSALLASFRSGITPYMSFNVIYNTNDFKQTRNAHYFRTLAEVGGLTKELGLDLSIGDLQTFQFARINPDYRRYIPLGNNRYFAYRFNAGIGSPILSSNVMPYEKYFFAGGASSVRAWRTRRLGPGSYPTFKTDTLNNTTERSFDSEQPGEVLLEGSAEYRFNIFSFLNGAFFVDAGNVWLLKEDTSRPGADFKLNRFYNEIAVGTGFGLRLDFSVMILRFDFATKVYDPAGLPGERFIINDFRFSDFFKQSNQSNLSIGIGYPF</sequence>
<comment type="subcellular location">
    <subcellularLocation>
        <location evidence="1">Membrane</location>
    </subcellularLocation>
</comment>
<feature type="domain" description="Bacterial surface antigen (D15)" evidence="6">
    <location>
        <begin position="544"/>
        <end position="766"/>
    </location>
</feature>
<protein>
    <submittedName>
        <fullName evidence="8">BamA/TamA family outer membrane protein</fullName>
    </submittedName>
</protein>
<dbReference type="RefSeq" id="WP_250429811.1">
    <property type="nucleotide sequence ID" value="NZ_JALPRR010000002.1"/>
</dbReference>
<evidence type="ECO:0000256" key="5">
    <source>
        <dbReference type="ARBA" id="ARBA00023237"/>
    </source>
</evidence>
<keyword evidence="5" id="KW-0998">Cell outer membrane</keyword>
<comment type="caution">
    <text evidence="8">The sequence shown here is derived from an EMBL/GenBank/DDBJ whole genome shotgun (WGS) entry which is preliminary data.</text>
</comment>
<evidence type="ECO:0000313" key="9">
    <source>
        <dbReference type="Proteomes" id="UP001597374"/>
    </source>
</evidence>
<dbReference type="Gene3D" id="2.40.160.50">
    <property type="entry name" value="membrane protein fhac: a member of the omp85/tpsb transporter family"/>
    <property type="match status" value="1"/>
</dbReference>
<keyword evidence="3" id="KW-0732">Signal</keyword>
<evidence type="ECO:0000313" key="8">
    <source>
        <dbReference type="EMBL" id="MFD2244812.1"/>
    </source>
</evidence>